<proteinExistence type="predicted"/>
<name>A0ABW4BIE2_9LACO</name>
<dbReference type="EMBL" id="JBHTOA010000035">
    <property type="protein sequence ID" value="MFD1399673.1"/>
    <property type="molecule type" value="Genomic_DNA"/>
</dbReference>
<evidence type="ECO:0000313" key="1">
    <source>
        <dbReference type="EMBL" id="MFD1399673.1"/>
    </source>
</evidence>
<dbReference type="Pfam" id="PF07852">
    <property type="entry name" value="DUF1642"/>
    <property type="match status" value="1"/>
</dbReference>
<evidence type="ECO:0000313" key="2">
    <source>
        <dbReference type="Proteomes" id="UP001597199"/>
    </source>
</evidence>
<dbReference type="RefSeq" id="WP_204119320.1">
    <property type="nucleotide sequence ID" value="NZ_BOLV01000014.1"/>
</dbReference>
<protein>
    <submittedName>
        <fullName evidence="1">DUF1642 domain-containing protein</fullName>
    </submittedName>
</protein>
<keyword evidence="2" id="KW-1185">Reference proteome</keyword>
<reference evidence="2" key="1">
    <citation type="journal article" date="2019" name="Int. J. Syst. Evol. Microbiol.">
        <title>The Global Catalogue of Microorganisms (GCM) 10K type strain sequencing project: providing services to taxonomists for standard genome sequencing and annotation.</title>
        <authorList>
            <consortium name="The Broad Institute Genomics Platform"/>
            <consortium name="The Broad Institute Genome Sequencing Center for Infectious Disease"/>
            <person name="Wu L."/>
            <person name="Ma J."/>
        </authorList>
    </citation>
    <scope>NUCLEOTIDE SEQUENCE [LARGE SCALE GENOMIC DNA]</scope>
    <source>
        <strain evidence="2">CCM 9110</strain>
    </source>
</reference>
<accession>A0ABW4BIE2</accession>
<comment type="caution">
    <text evidence="1">The sequence shown here is derived from an EMBL/GenBank/DDBJ whole genome shotgun (WGS) entry which is preliminary data.</text>
</comment>
<dbReference type="InterPro" id="IPR012865">
    <property type="entry name" value="DUF1642"/>
</dbReference>
<sequence>MSLYAVKNDKGDYLNGVAGEKPLFGGLDKDCVLNGEDAGWLAGRGYGHVVELIEAPAKVVVSEAEAEMLEQAKCDDDPAELIVGFVNSHDKYDDDRKAEDRLMRAYVNGWTVEKPKRYGVWVPHVTGKMYFKDGRGNDGLDIASADCLNESNQQFTLAEIEHYGLQDCERVEVTDDEQ</sequence>
<gene>
    <name evidence="1" type="ORF">ACFQ41_10180</name>
</gene>
<organism evidence="1 2">
    <name type="scientific">Lacticaseibacillus suilingensis</name>
    <dbReference type="NCBI Taxonomy" id="2799577"/>
    <lineage>
        <taxon>Bacteria</taxon>
        <taxon>Bacillati</taxon>
        <taxon>Bacillota</taxon>
        <taxon>Bacilli</taxon>
        <taxon>Lactobacillales</taxon>
        <taxon>Lactobacillaceae</taxon>
        <taxon>Lacticaseibacillus</taxon>
    </lineage>
</organism>
<dbReference type="Proteomes" id="UP001597199">
    <property type="component" value="Unassembled WGS sequence"/>
</dbReference>